<dbReference type="CDD" id="cd24017">
    <property type="entry name" value="ASKHA_T2SSL_N"/>
    <property type="match status" value="1"/>
</dbReference>
<sequence length="414" mass="46088">MRNKQTTLPLEATTLALNNLTVYFNLAEELVIEDAKGVVLETAESLAQLSRQGNLKSVLATVWVPSQLVVLTEVFVPGKSKSDWMAALPYTLEESLSEPVEQLHFVPLQRTKEGMVSVAIVAHQWMEKWVATLQSLGLMHVQLVPNCFRVPVADAPEQGSETPDDAVLIWNVVAEGGELHIRSGAYSGFSVSEPCLEPFIHATEQGGAKVSLNHLSTNNQLNSQLDDNQSISKLTLRTDAYQAVSKNLKYWQDWRWPALLVGLLIITALVATWQKTQTLGEQTQQYQAQTESLFKEMFPGVKRIVNIKMQTQSRLNNQQGGGQKNTTSLVTLLQAIEPLFKAEPNVKINRLQWNVTSQGGQLQIDVSAQQTQQLQNMVSMSQQQKRTARLMDIELELKNVTPNLVEGVLHVTAK</sequence>
<comment type="subcellular location">
    <subcellularLocation>
        <location evidence="1">Cell inner membrane</location>
        <topology evidence="1">Single-pass membrane protein</topology>
    </subcellularLocation>
</comment>
<evidence type="ECO:0000256" key="7">
    <source>
        <dbReference type="ARBA" id="ARBA00022989"/>
    </source>
</evidence>
<keyword evidence="5" id="KW-0812">Transmembrane</keyword>
<dbReference type="GO" id="GO:0015628">
    <property type="term" value="P:protein secretion by the type II secretion system"/>
    <property type="evidence" value="ECO:0007669"/>
    <property type="project" value="InterPro"/>
</dbReference>
<dbReference type="InterPro" id="IPR024230">
    <property type="entry name" value="GspL_cyto_dom"/>
</dbReference>
<evidence type="ECO:0000259" key="10">
    <source>
        <dbReference type="Pfam" id="PF12693"/>
    </source>
</evidence>
<evidence type="ECO:0000259" key="9">
    <source>
        <dbReference type="Pfam" id="PF05134"/>
    </source>
</evidence>
<evidence type="ECO:0000256" key="6">
    <source>
        <dbReference type="ARBA" id="ARBA00022927"/>
    </source>
</evidence>
<evidence type="ECO:0000256" key="4">
    <source>
        <dbReference type="ARBA" id="ARBA00022519"/>
    </source>
</evidence>
<dbReference type="SUPFAM" id="SSF53067">
    <property type="entry name" value="Actin-like ATPase domain"/>
    <property type="match status" value="1"/>
</dbReference>
<evidence type="ECO:0000256" key="2">
    <source>
        <dbReference type="ARBA" id="ARBA00022448"/>
    </source>
</evidence>
<dbReference type="GO" id="GO:0009276">
    <property type="term" value="C:Gram-negative-bacterium-type cell wall"/>
    <property type="evidence" value="ECO:0007669"/>
    <property type="project" value="InterPro"/>
</dbReference>
<keyword evidence="3" id="KW-1003">Cell membrane</keyword>
<accession>A0A3B0VRJ3</accession>
<evidence type="ECO:0000256" key="5">
    <source>
        <dbReference type="ARBA" id="ARBA00022692"/>
    </source>
</evidence>
<reference evidence="11" key="1">
    <citation type="submission" date="2018-06" db="EMBL/GenBank/DDBJ databases">
        <authorList>
            <person name="Zhirakovskaya E."/>
        </authorList>
    </citation>
    <scope>NUCLEOTIDE SEQUENCE</scope>
</reference>
<keyword evidence="2" id="KW-0813">Transport</keyword>
<protein>
    <recommendedName>
        <fullName evidence="12">Type II secretion system protein L</fullName>
    </recommendedName>
</protein>
<dbReference type="InterPro" id="IPR043129">
    <property type="entry name" value="ATPase_NBD"/>
</dbReference>
<dbReference type="Gene3D" id="3.30.1360.100">
    <property type="entry name" value="General secretion pathway protein M, EpsM"/>
    <property type="match status" value="1"/>
</dbReference>
<dbReference type="GO" id="GO:0015627">
    <property type="term" value="C:type II protein secretion system complex"/>
    <property type="evidence" value="ECO:0007669"/>
    <property type="project" value="InterPro"/>
</dbReference>
<dbReference type="Gene3D" id="3.30.420.380">
    <property type="match status" value="1"/>
</dbReference>
<dbReference type="PIRSF" id="PIRSF015761">
    <property type="entry name" value="Protein_L"/>
    <property type="match status" value="1"/>
</dbReference>
<keyword evidence="4" id="KW-0997">Cell inner membrane</keyword>
<feature type="domain" description="GspL periplasmic" evidence="10">
    <location>
        <begin position="249"/>
        <end position="378"/>
    </location>
</feature>
<dbReference type="Pfam" id="PF05134">
    <property type="entry name" value="T2SSL"/>
    <property type="match status" value="1"/>
</dbReference>
<dbReference type="GO" id="GO:0005886">
    <property type="term" value="C:plasma membrane"/>
    <property type="evidence" value="ECO:0007669"/>
    <property type="project" value="UniProtKB-SubCell"/>
</dbReference>
<dbReference type="InterPro" id="IPR007812">
    <property type="entry name" value="T2SS_protein-GspL"/>
</dbReference>
<evidence type="ECO:0000256" key="3">
    <source>
        <dbReference type="ARBA" id="ARBA00022475"/>
    </source>
</evidence>
<dbReference type="EMBL" id="UOFB01000090">
    <property type="protein sequence ID" value="VAW45531.1"/>
    <property type="molecule type" value="Genomic_DNA"/>
</dbReference>
<dbReference type="InterPro" id="IPR025691">
    <property type="entry name" value="GspL_pp_dom"/>
</dbReference>
<proteinExistence type="predicted"/>
<organism evidence="11">
    <name type="scientific">hydrothermal vent metagenome</name>
    <dbReference type="NCBI Taxonomy" id="652676"/>
    <lineage>
        <taxon>unclassified sequences</taxon>
        <taxon>metagenomes</taxon>
        <taxon>ecological metagenomes</taxon>
    </lineage>
</organism>
<keyword evidence="7" id="KW-1133">Transmembrane helix</keyword>
<keyword evidence="8" id="KW-0472">Membrane</keyword>
<evidence type="ECO:0008006" key="12">
    <source>
        <dbReference type="Google" id="ProtNLM"/>
    </source>
</evidence>
<evidence type="ECO:0000313" key="11">
    <source>
        <dbReference type="EMBL" id="VAW45531.1"/>
    </source>
</evidence>
<dbReference type="AlphaFoldDB" id="A0A3B0VRJ3"/>
<evidence type="ECO:0000256" key="1">
    <source>
        <dbReference type="ARBA" id="ARBA00004377"/>
    </source>
</evidence>
<dbReference type="NCBIfam" id="TIGR01709">
    <property type="entry name" value="typeII_sec_gspL"/>
    <property type="match status" value="1"/>
</dbReference>
<gene>
    <name evidence="11" type="ORF">MNBD_GAMMA04-736</name>
</gene>
<keyword evidence="6" id="KW-0653">Protein transport</keyword>
<name>A0A3B0VRJ3_9ZZZZ</name>
<dbReference type="Pfam" id="PF12693">
    <property type="entry name" value="GspL_C"/>
    <property type="match status" value="1"/>
</dbReference>
<evidence type="ECO:0000256" key="8">
    <source>
        <dbReference type="ARBA" id="ARBA00023136"/>
    </source>
</evidence>
<feature type="domain" description="GspL cytoplasmic actin-ATPase-like" evidence="9">
    <location>
        <begin position="42"/>
        <end position="154"/>
    </location>
</feature>